<feature type="active site" evidence="1">
    <location>
        <position position="173"/>
    </location>
</feature>
<protein>
    <submittedName>
        <fullName evidence="5">Fic family protein</fullName>
    </submittedName>
</protein>
<dbReference type="InterPro" id="IPR036597">
    <property type="entry name" value="Fido-like_dom_sf"/>
</dbReference>
<feature type="binding site" evidence="2">
    <location>
        <begin position="177"/>
        <end position="184"/>
    </location>
    <ligand>
        <name>ATP</name>
        <dbReference type="ChEBI" id="CHEBI:30616"/>
    </ligand>
</feature>
<gene>
    <name evidence="5" type="ORF">SAMN05446037_10649</name>
</gene>
<dbReference type="Pfam" id="PF02661">
    <property type="entry name" value="Fic"/>
    <property type="match status" value="1"/>
</dbReference>
<evidence type="ECO:0000313" key="5">
    <source>
        <dbReference type="EMBL" id="SNT25805.1"/>
    </source>
</evidence>
<reference evidence="5 6" key="1">
    <citation type="submission" date="2017-06" db="EMBL/GenBank/DDBJ databases">
        <authorList>
            <person name="Kim H.J."/>
            <person name="Triplett B.A."/>
        </authorList>
    </citation>
    <scope>NUCLEOTIDE SEQUENCE [LARGE SCALE GENOMIC DNA]</scope>
    <source>
        <strain evidence="5 6">SCA</strain>
    </source>
</reference>
<dbReference type="Proteomes" id="UP000198304">
    <property type="component" value="Unassembled WGS sequence"/>
</dbReference>
<dbReference type="InterPro" id="IPR003812">
    <property type="entry name" value="Fido"/>
</dbReference>
<organism evidence="5 6">
    <name type="scientific">Anaerovirgula multivorans</name>
    <dbReference type="NCBI Taxonomy" id="312168"/>
    <lineage>
        <taxon>Bacteria</taxon>
        <taxon>Bacillati</taxon>
        <taxon>Bacillota</taxon>
        <taxon>Clostridia</taxon>
        <taxon>Peptostreptococcales</taxon>
        <taxon>Natronincolaceae</taxon>
        <taxon>Anaerovirgula</taxon>
    </lineage>
</organism>
<evidence type="ECO:0000313" key="6">
    <source>
        <dbReference type="Proteomes" id="UP000198304"/>
    </source>
</evidence>
<feature type="domain" description="Fido" evidence="4">
    <location>
        <begin position="92"/>
        <end position="233"/>
    </location>
</feature>
<proteinExistence type="predicted"/>
<dbReference type="Gene3D" id="1.10.3290.10">
    <property type="entry name" value="Fido-like domain"/>
    <property type="match status" value="1"/>
</dbReference>
<evidence type="ECO:0000259" key="4">
    <source>
        <dbReference type="PROSITE" id="PS51459"/>
    </source>
</evidence>
<feature type="site" description="Important for autoinhibition of adenylyltransferase activity" evidence="3">
    <location>
        <position position="42"/>
    </location>
</feature>
<dbReference type="GO" id="GO:0005524">
    <property type="term" value="F:ATP binding"/>
    <property type="evidence" value="ECO:0007669"/>
    <property type="project" value="UniProtKB-KW"/>
</dbReference>
<dbReference type="RefSeq" id="WP_089285587.1">
    <property type="nucleotide sequence ID" value="NZ_FZOJ01000064.1"/>
</dbReference>
<evidence type="ECO:0000256" key="3">
    <source>
        <dbReference type="PIRSR" id="PIRSR640198-3"/>
    </source>
</evidence>
<dbReference type="PANTHER" id="PTHR13504:SF38">
    <property type="entry name" value="FIDO DOMAIN-CONTAINING PROTEIN"/>
    <property type="match status" value="1"/>
</dbReference>
<name>A0A239L644_9FIRM</name>
<keyword evidence="6" id="KW-1185">Reference proteome</keyword>
<dbReference type="OrthoDB" id="9813719at2"/>
<dbReference type="PANTHER" id="PTHR13504">
    <property type="entry name" value="FIDO DOMAIN-CONTAINING PROTEIN DDB_G0283145"/>
    <property type="match status" value="1"/>
</dbReference>
<feature type="binding site" evidence="2">
    <location>
        <begin position="211"/>
        <end position="212"/>
    </location>
    <ligand>
        <name>ATP</name>
        <dbReference type="ChEBI" id="CHEBI:30616"/>
    </ligand>
</feature>
<dbReference type="EMBL" id="FZOJ01000064">
    <property type="protein sequence ID" value="SNT25805.1"/>
    <property type="molecule type" value="Genomic_DNA"/>
</dbReference>
<dbReference type="SUPFAM" id="SSF140931">
    <property type="entry name" value="Fic-like"/>
    <property type="match status" value="1"/>
</dbReference>
<evidence type="ECO:0000256" key="2">
    <source>
        <dbReference type="PIRSR" id="PIRSR640198-2"/>
    </source>
</evidence>
<dbReference type="InterPro" id="IPR040198">
    <property type="entry name" value="Fido_containing"/>
</dbReference>
<keyword evidence="2" id="KW-0067">ATP-binding</keyword>
<keyword evidence="2" id="KW-0547">Nucleotide-binding</keyword>
<dbReference type="AlphaFoldDB" id="A0A239L644"/>
<dbReference type="PROSITE" id="PS51459">
    <property type="entry name" value="FIDO"/>
    <property type="match status" value="1"/>
</dbReference>
<sequence length="247" mass="28718">MFEKINKLKEKLDRNRPLPKIIVDKLKNAFNIEMIYNSNAIEGNTLTLHETKMVIEQGLTVGGKPFKDYLEAINLAEAIEFIEELVKDQEPLNENNLKKIHYLVLKGIEKENKYAGVYRSVPVMISGSQHEPTQPYMISQEMEQLFYWYNENKDNLHPVELASLFHFKFVYIHPFIDGNGRTARLLMNFILMQYGFPPAIVKAEHEVRAKYYNTLEIASTTGDTKPFVQFIAECVETTLEKYLKYIG</sequence>
<evidence type="ECO:0000256" key="1">
    <source>
        <dbReference type="PIRSR" id="PIRSR640198-1"/>
    </source>
</evidence>
<accession>A0A239L644</accession>